<evidence type="ECO:0000256" key="1">
    <source>
        <dbReference type="ARBA" id="ARBA00004323"/>
    </source>
</evidence>
<dbReference type="GO" id="GO:0006493">
    <property type="term" value="P:protein O-linked glycosylation"/>
    <property type="evidence" value="ECO:0007669"/>
    <property type="project" value="TreeGrafter"/>
</dbReference>
<name>A0A915JU13_ROMCU</name>
<proteinExistence type="inferred from homology"/>
<keyword evidence="6" id="KW-0735">Signal-anchor</keyword>
<dbReference type="InterPro" id="IPR002659">
    <property type="entry name" value="Glyco_trans_31"/>
</dbReference>
<evidence type="ECO:0000256" key="6">
    <source>
        <dbReference type="ARBA" id="ARBA00022968"/>
    </source>
</evidence>
<keyword evidence="4" id="KW-0808">Transferase</keyword>
<dbReference type="Gene3D" id="3.90.550.50">
    <property type="match status" value="1"/>
</dbReference>
<evidence type="ECO:0000256" key="3">
    <source>
        <dbReference type="ARBA" id="ARBA00022676"/>
    </source>
</evidence>
<comment type="similarity">
    <text evidence="2">Belongs to the glycosyltransferase 31 family.</text>
</comment>
<evidence type="ECO:0000313" key="11">
    <source>
        <dbReference type="WBParaSite" id="nRc.2.0.1.t29588-RA"/>
    </source>
</evidence>
<dbReference type="GO" id="GO:0016758">
    <property type="term" value="F:hexosyltransferase activity"/>
    <property type="evidence" value="ECO:0007669"/>
    <property type="project" value="InterPro"/>
</dbReference>
<evidence type="ECO:0000313" key="10">
    <source>
        <dbReference type="Proteomes" id="UP000887565"/>
    </source>
</evidence>
<keyword evidence="9" id="KW-0472">Membrane</keyword>
<sequence length="529" mass="61957">MRKRPKFVLTKFGGDIQIVVFALKLKNWHFTKYLGFSNVHRSAVVTVYLHIIDVIRKIFGIIRRCHDQPIQLNGSVFVGGGVQFEFDVFSTDVDDFRRFKKAQIQIFTKAEPQIRIFNLVNTSSNFYSNLKTGHQNLSFFARQLSGPVVTRKQFATTVSNYGSYSMKFLQKTTVTHLPGNIHRHSTFERRPVAGDFTVSNIERQFVPKEDQIFEKSQEKSFAGLSNYRFSYQINRDKDFCKNNSSTKIDNLIIVHSAAEHFEARSIIRKTWGQKAVLKNQYKSAVLFFVGQPVNEYIQNDIREESRIHKDLIQATFVDTYRNLTYKAVSWLRWINDYCNNNNDNNSTFVIKVDDDILLNMDNLFAFLNVRRSLNEKFTIYCRLWQNLTKIHIFHKVNLLEDTVTIALPSSGYILTGDLIRPIYDQSLKTKFFWIDDIYVTGLLIEDLKSKIKIKRYDLSGRYILSMGRLKRDKFLKSHAIFIHFPAQSNVRQALWYEIQNSKDEYREQVMKKYGDKNSIVKYADVAIKI</sequence>
<keyword evidence="5" id="KW-0812">Transmembrane</keyword>
<dbReference type="Pfam" id="PF01762">
    <property type="entry name" value="Galactosyl_T"/>
    <property type="match status" value="1"/>
</dbReference>
<organism evidence="10 11">
    <name type="scientific">Romanomermis culicivorax</name>
    <name type="common">Nematode worm</name>
    <dbReference type="NCBI Taxonomy" id="13658"/>
    <lineage>
        <taxon>Eukaryota</taxon>
        <taxon>Metazoa</taxon>
        <taxon>Ecdysozoa</taxon>
        <taxon>Nematoda</taxon>
        <taxon>Enoplea</taxon>
        <taxon>Dorylaimia</taxon>
        <taxon>Mermithida</taxon>
        <taxon>Mermithoidea</taxon>
        <taxon>Mermithidae</taxon>
        <taxon>Romanomermis</taxon>
    </lineage>
</organism>
<keyword evidence="8" id="KW-0333">Golgi apparatus</keyword>
<dbReference type="WBParaSite" id="nRc.2.0.1.t29588-RA">
    <property type="protein sequence ID" value="nRc.2.0.1.t29588-RA"/>
    <property type="gene ID" value="nRc.2.0.1.g29588"/>
</dbReference>
<keyword evidence="10" id="KW-1185">Reference proteome</keyword>
<dbReference type="PANTHER" id="PTHR11214">
    <property type="entry name" value="BETA-1,3-N-ACETYLGLUCOSAMINYLTRANSFERASE"/>
    <property type="match status" value="1"/>
</dbReference>
<keyword evidence="7" id="KW-1133">Transmembrane helix</keyword>
<comment type="subcellular location">
    <subcellularLocation>
        <location evidence="1">Golgi apparatus membrane</location>
        <topology evidence="1">Single-pass type II membrane protein</topology>
    </subcellularLocation>
</comment>
<dbReference type="GO" id="GO:0000139">
    <property type="term" value="C:Golgi membrane"/>
    <property type="evidence" value="ECO:0007669"/>
    <property type="project" value="UniProtKB-SubCell"/>
</dbReference>
<evidence type="ECO:0000256" key="2">
    <source>
        <dbReference type="ARBA" id="ARBA00008661"/>
    </source>
</evidence>
<evidence type="ECO:0000256" key="7">
    <source>
        <dbReference type="ARBA" id="ARBA00022989"/>
    </source>
</evidence>
<protein>
    <submittedName>
        <fullName evidence="11">Uncharacterized protein</fullName>
    </submittedName>
</protein>
<evidence type="ECO:0000256" key="5">
    <source>
        <dbReference type="ARBA" id="ARBA00022692"/>
    </source>
</evidence>
<dbReference type="Proteomes" id="UP000887565">
    <property type="component" value="Unplaced"/>
</dbReference>
<evidence type="ECO:0000256" key="9">
    <source>
        <dbReference type="ARBA" id="ARBA00023136"/>
    </source>
</evidence>
<reference evidence="11" key="1">
    <citation type="submission" date="2022-11" db="UniProtKB">
        <authorList>
            <consortium name="WormBaseParasite"/>
        </authorList>
    </citation>
    <scope>IDENTIFICATION</scope>
</reference>
<evidence type="ECO:0000256" key="4">
    <source>
        <dbReference type="ARBA" id="ARBA00022679"/>
    </source>
</evidence>
<dbReference type="PANTHER" id="PTHR11214:SF364">
    <property type="entry name" value="HEXOSYLTRANSFERASE"/>
    <property type="match status" value="1"/>
</dbReference>
<evidence type="ECO:0000256" key="8">
    <source>
        <dbReference type="ARBA" id="ARBA00023034"/>
    </source>
</evidence>
<dbReference type="AlphaFoldDB" id="A0A915JU13"/>
<keyword evidence="3" id="KW-0328">Glycosyltransferase</keyword>
<accession>A0A915JU13</accession>